<dbReference type="Proteomes" id="UP001161137">
    <property type="component" value="Unassembled WGS sequence"/>
</dbReference>
<feature type="compositionally biased region" description="Basic and acidic residues" evidence="1">
    <location>
        <begin position="565"/>
        <end position="576"/>
    </location>
</feature>
<dbReference type="PANTHER" id="PTHR43581">
    <property type="entry name" value="ATP/GTP PHOSPHATASE"/>
    <property type="match status" value="1"/>
</dbReference>
<reference evidence="3" key="1">
    <citation type="submission" date="2022-09" db="EMBL/GenBank/DDBJ databases">
        <title>Intensive care unit water sources are persistently colonized with multi-drug resistant bacteria and are the site of extensive horizontal gene transfer of antibiotic resistance genes.</title>
        <authorList>
            <person name="Diorio-Toth L."/>
        </authorList>
    </citation>
    <scope>NUCLEOTIDE SEQUENCE</scope>
    <source>
        <strain evidence="3">GD03863</strain>
    </source>
</reference>
<organism evidence="3 4">
    <name type="scientific">Ectopseudomonas toyotomiensis</name>
    <dbReference type="NCBI Taxonomy" id="554344"/>
    <lineage>
        <taxon>Bacteria</taxon>
        <taxon>Pseudomonadati</taxon>
        <taxon>Pseudomonadota</taxon>
        <taxon>Gammaproteobacteria</taxon>
        <taxon>Pseudomonadales</taxon>
        <taxon>Pseudomonadaceae</taxon>
        <taxon>Ectopseudomonas</taxon>
    </lineage>
</organism>
<dbReference type="CDD" id="cd00267">
    <property type="entry name" value="ABC_ATPase"/>
    <property type="match status" value="1"/>
</dbReference>
<dbReference type="SUPFAM" id="SSF52540">
    <property type="entry name" value="P-loop containing nucleoside triphosphate hydrolases"/>
    <property type="match status" value="1"/>
</dbReference>
<dbReference type="InterPro" id="IPR051396">
    <property type="entry name" value="Bact_Antivir_Def_Nuclease"/>
</dbReference>
<evidence type="ECO:0000256" key="1">
    <source>
        <dbReference type="SAM" id="MobiDB-lite"/>
    </source>
</evidence>
<comment type="caution">
    <text evidence="3">The sequence shown here is derived from an EMBL/GenBank/DDBJ whole genome shotgun (WGS) entry which is preliminary data.</text>
</comment>
<feature type="domain" description="Endonuclease GajA/Old nuclease/RecF-like AAA" evidence="2">
    <location>
        <begin position="75"/>
        <end position="280"/>
    </location>
</feature>
<dbReference type="RefSeq" id="WP_279837471.1">
    <property type="nucleotide sequence ID" value="NZ_JAOCDH010000021.1"/>
</dbReference>
<evidence type="ECO:0000313" key="3">
    <source>
        <dbReference type="EMBL" id="MDH0703333.1"/>
    </source>
</evidence>
<sequence length="576" mass="65840">MGEFQWLLEKISELTWSSTVLDFNPSYKSHAELFCEHREDLTSEGFNNKTHYLIPFGIKKDQKNALPNVFFPMFETVSSYNSLIKNYASSGEAITLLQQRITEYYKYIYLPADIDFIEYTKIEGKTIQALLGQKLDTIVRAFIKREDVRTINSQLNEFLGSISEKLEVYEYRKPAQKQNLVNQSHLTEKVIEAFFESKVLNRKDGRERTPVGDLSSGEKRQALVDVAKAFLLANAAPSHQQIILAIDEPELSLHVSSCFGQFEKLREIAESRIQILITTHWYGFMPIISNGVAVYCPKNDQPPLLLDLRCFREDIKKLRSDTRGELPVELELKGINDLVQSIIASITTSAYKWIICEGSADRIYLSHYIKSPGLFIVPVSGSPAVKKIYNYLYLALEDARDDIKGKVFCLIDTDKKFESFDGKDSLAGIQIRRIKNDEDSFRTALLKTSDNNASPPTVIEDTLSPTSFISAIDSFRSHKLYGELIAQLPEKLTSENNEWPSGFALNLNFTDRRAMEHLFEADGFKVKFALRYTELDDPSKKPEWIREIEAFLATTKAKPPKPNKRTSEQANKRTQR</sequence>
<accession>A0AA42IPX3</accession>
<dbReference type="InterPro" id="IPR027417">
    <property type="entry name" value="P-loop_NTPase"/>
</dbReference>
<dbReference type="EMBL" id="JAOCDH010000021">
    <property type="protein sequence ID" value="MDH0703333.1"/>
    <property type="molecule type" value="Genomic_DNA"/>
</dbReference>
<dbReference type="InterPro" id="IPR041685">
    <property type="entry name" value="AAA_GajA/Old/RecF-like"/>
</dbReference>
<evidence type="ECO:0000313" key="4">
    <source>
        <dbReference type="Proteomes" id="UP001161137"/>
    </source>
</evidence>
<gene>
    <name evidence="3" type="ORF">N5D41_17765</name>
</gene>
<protein>
    <submittedName>
        <fullName evidence="3">AAA family ATPase</fullName>
    </submittedName>
</protein>
<proteinExistence type="predicted"/>
<dbReference type="PANTHER" id="PTHR43581:SF2">
    <property type="entry name" value="EXCINUCLEASE ATPASE SUBUNIT"/>
    <property type="match status" value="1"/>
</dbReference>
<dbReference type="Pfam" id="PF13175">
    <property type="entry name" value="AAA_15"/>
    <property type="match status" value="1"/>
</dbReference>
<evidence type="ECO:0000259" key="2">
    <source>
        <dbReference type="Pfam" id="PF13175"/>
    </source>
</evidence>
<dbReference type="AlphaFoldDB" id="A0AA42IPX3"/>
<feature type="region of interest" description="Disordered" evidence="1">
    <location>
        <begin position="552"/>
        <end position="576"/>
    </location>
</feature>
<dbReference type="Gene3D" id="3.40.50.300">
    <property type="entry name" value="P-loop containing nucleotide triphosphate hydrolases"/>
    <property type="match status" value="1"/>
</dbReference>
<name>A0AA42IPX3_9GAMM</name>